<evidence type="ECO:0000259" key="1">
    <source>
        <dbReference type="Pfam" id="PF02720"/>
    </source>
</evidence>
<accession>A0A2T0M2I0</accession>
<dbReference type="Gene3D" id="1.10.30.50">
    <property type="match status" value="1"/>
</dbReference>
<dbReference type="OrthoDB" id="5241234at2"/>
<feature type="domain" description="DUF222" evidence="1">
    <location>
        <begin position="15"/>
        <end position="303"/>
    </location>
</feature>
<dbReference type="InterPro" id="IPR003870">
    <property type="entry name" value="DUF222"/>
</dbReference>
<dbReference type="Proteomes" id="UP000238362">
    <property type="component" value="Unassembled WGS sequence"/>
</dbReference>
<gene>
    <name evidence="2" type="ORF">B0I33_10199</name>
</gene>
<protein>
    <submittedName>
        <fullName evidence="2">Uncharacterized protein DUF222</fullName>
    </submittedName>
</protein>
<evidence type="ECO:0000313" key="2">
    <source>
        <dbReference type="EMBL" id="PRX50948.1"/>
    </source>
</evidence>
<proteinExistence type="predicted"/>
<keyword evidence="3" id="KW-1185">Reference proteome</keyword>
<dbReference type="EMBL" id="PVNH01000001">
    <property type="protein sequence ID" value="PRX50948.1"/>
    <property type="molecule type" value="Genomic_DNA"/>
</dbReference>
<organism evidence="2 3">
    <name type="scientific">Prauserella shujinwangii</name>
    <dbReference type="NCBI Taxonomy" id="1453103"/>
    <lineage>
        <taxon>Bacteria</taxon>
        <taxon>Bacillati</taxon>
        <taxon>Actinomycetota</taxon>
        <taxon>Actinomycetes</taxon>
        <taxon>Pseudonocardiales</taxon>
        <taxon>Pseudonocardiaceae</taxon>
        <taxon>Prauserella</taxon>
    </lineage>
</organism>
<name>A0A2T0M2I0_9PSEU</name>
<dbReference type="AlphaFoldDB" id="A0A2T0M2I0"/>
<dbReference type="RefSeq" id="WP_106176489.1">
    <property type="nucleotide sequence ID" value="NZ_PVNH01000001.1"/>
</dbReference>
<comment type="caution">
    <text evidence="2">The sequence shown here is derived from an EMBL/GenBank/DDBJ whole genome shotgun (WGS) entry which is preliminary data.</text>
</comment>
<sequence>MTETLVPGVAEQGLLRRAEEFAAQVARYQALLLETLAEYRRLRGRARDVPQEVALVLAVTERVAARQLDLADALVTRLPETFAALARGEIDADKAAKVHEPTACLTDEQAREVDARMAEKLAGKNPPNLRAAVQRQVHRVDPEGAALRAWRRRAERRVELVHGEDGMATLVADLPVEVASSIYARLDHAARKLRSAGETRTLDQLRADVLADTLLTGAGLPAGPKADIHVYVDLTTLAGLNAEPAELAGHGPIPAWLAYQIAHQPDSTWRRIITDPATGTPVDAGRQRYRPPAVTDDFVRVRDRECRHPGCRRPAQFGDLDHAHPHAQHGTTDTTNLVGYCRRHHRTKHTPTWHHHLCPHTGQLTLTTPTGATFTSNPEPLHEPRT</sequence>
<evidence type="ECO:0000313" key="3">
    <source>
        <dbReference type="Proteomes" id="UP000238362"/>
    </source>
</evidence>
<dbReference type="CDD" id="cd00085">
    <property type="entry name" value="HNHc"/>
    <property type="match status" value="1"/>
</dbReference>
<reference evidence="2 3" key="1">
    <citation type="submission" date="2018-03" db="EMBL/GenBank/DDBJ databases">
        <title>Genomic Encyclopedia of Type Strains, Phase III (KMG-III): the genomes of soil and plant-associated and newly described type strains.</title>
        <authorList>
            <person name="Whitman W."/>
        </authorList>
    </citation>
    <scope>NUCLEOTIDE SEQUENCE [LARGE SCALE GENOMIC DNA]</scope>
    <source>
        <strain evidence="2 3">CGMCC 4.7125</strain>
    </source>
</reference>
<dbReference type="Pfam" id="PF02720">
    <property type="entry name" value="DUF222"/>
    <property type="match status" value="1"/>
</dbReference>
<dbReference type="InterPro" id="IPR003615">
    <property type="entry name" value="HNH_nuc"/>
</dbReference>